<keyword evidence="2" id="KW-0472">Membrane</keyword>
<accession>A0A5C7A1D5</accession>
<keyword evidence="2" id="KW-1133">Transmembrane helix</keyword>
<evidence type="ECO:0000256" key="2">
    <source>
        <dbReference type="SAM" id="Phobius"/>
    </source>
</evidence>
<keyword evidence="2" id="KW-0812">Transmembrane</keyword>
<evidence type="ECO:0000256" key="1">
    <source>
        <dbReference type="SAM" id="MobiDB-lite"/>
    </source>
</evidence>
<protein>
    <submittedName>
        <fullName evidence="3">Uncharacterized protein</fullName>
    </submittedName>
</protein>
<dbReference type="AlphaFoldDB" id="A0A5C7A1D5"/>
<dbReference type="OrthoDB" id="6655349at2"/>
<feature type="compositionally biased region" description="Low complexity" evidence="1">
    <location>
        <begin position="469"/>
        <end position="486"/>
    </location>
</feature>
<feature type="compositionally biased region" description="Low complexity" evidence="1">
    <location>
        <begin position="438"/>
        <end position="450"/>
    </location>
</feature>
<name>A0A5C7A1D5_9GAMM</name>
<gene>
    <name evidence="3" type="ORF">ES754_08580</name>
</gene>
<organism evidence="3 4">
    <name type="scientific">Psychrobacter frigidicola</name>
    <dbReference type="NCBI Taxonomy" id="45611"/>
    <lineage>
        <taxon>Bacteria</taxon>
        <taxon>Pseudomonadati</taxon>
        <taxon>Pseudomonadota</taxon>
        <taxon>Gammaproteobacteria</taxon>
        <taxon>Moraxellales</taxon>
        <taxon>Moraxellaceae</taxon>
        <taxon>Psychrobacter</taxon>
    </lineage>
</organism>
<evidence type="ECO:0000313" key="4">
    <source>
        <dbReference type="Proteomes" id="UP000321903"/>
    </source>
</evidence>
<evidence type="ECO:0000313" key="3">
    <source>
        <dbReference type="EMBL" id="TXD97056.1"/>
    </source>
</evidence>
<comment type="caution">
    <text evidence="3">The sequence shown here is derived from an EMBL/GenBank/DDBJ whole genome shotgun (WGS) entry which is preliminary data.</text>
</comment>
<dbReference type="EMBL" id="VORZ01000002">
    <property type="protein sequence ID" value="TXD97056.1"/>
    <property type="molecule type" value="Genomic_DNA"/>
</dbReference>
<feature type="transmembrane region" description="Helical" evidence="2">
    <location>
        <begin position="222"/>
        <end position="243"/>
    </location>
</feature>
<proteinExistence type="predicted"/>
<feature type="region of interest" description="Disordered" evidence="1">
    <location>
        <begin position="438"/>
        <end position="514"/>
    </location>
</feature>
<dbReference type="RefSeq" id="WP_147223761.1">
    <property type="nucleotide sequence ID" value="NZ_CAJGYY010000001.1"/>
</dbReference>
<sequence>MNIIDQLEQTVTPAVLGLSSNVAQVSLLEQFYAILVTRLALPEVYTQLQRNEPNPLEPSVISSTLFESLWQQPSQRHLLIQELAATHHIDGGATEQLLINATHLAYQELKNLANGQFLPAFLQLQQATVRQYLPVWATAVVSPIVAVVAEKVPLVADALIYDNSQVPHAAVTAQQALAADGMPVIVEPTDAIAIDAIHANPSEHYTPEGRGEVRRRNQRNDLLIRLLLLAAALGAIILLWAFVIKPDEVEPVVEPAVIAPADPTPEVEPPTQILAPAQLVVGVDYSGNLYSCSATVGDIGLQAALRQALNSSFGEQANICVLTVQEGVATTLSNMNIDTLPNVLTLMRAAPFSRLQLQNDSMSLEAPDEMLLQRLVVDVRTLLPTMTISSTIPMVNTQPPANTYDDTYNNGNYNNGINNAGNYNNGATPNNGRMPITTNNNMMTNQPNAPSATINNNTDSVPAPPPPQSSLNNSNNIPQNNQPAQSLGRMPSDVEDLANTTIMSEPAQGGSPLN</sequence>
<keyword evidence="4" id="KW-1185">Reference proteome</keyword>
<dbReference type="Proteomes" id="UP000321903">
    <property type="component" value="Unassembled WGS sequence"/>
</dbReference>
<feature type="compositionally biased region" description="Polar residues" evidence="1">
    <location>
        <begin position="451"/>
        <end position="460"/>
    </location>
</feature>
<reference evidence="3 4" key="1">
    <citation type="submission" date="2019-08" db="EMBL/GenBank/DDBJ databases">
        <title>Genome sequence of Psychrobacter frigidicola ACAM304 (type strain).</title>
        <authorList>
            <person name="Bowman J.P."/>
        </authorList>
    </citation>
    <scope>NUCLEOTIDE SEQUENCE [LARGE SCALE GENOMIC DNA]</scope>
    <source>
        <strain evidence="3 4">ACAM 304</strain>
    </source>
</reference>